<sequence length="50" mass="5371">MSGSLKPSSCRPFFLACCRLLAVTLFAPQIIGTNSLPFGLVTPGWPTFQV</sequence>
<organism evidence="2 3">
    <name type="scientific">Micromonospora cremea</name>
    <dbReference type="NCBI Taxonomy" id="709881"/>
    <lineage>
        <taxon>Bacteria</taxon>
        <taxon>Bacillati</taxon>
        <taxon>Actinomycetota</taxon>
        <taxon>Actinomycetes</taxon>
        <taxon>Micromonosporales</taxon>
        <taxon>Micromonosporaceae</taxon>
        <taxon>Micromonospora</taxon>
    </lineage>
</organism>
<proteinExistence type="predicted"/>
<gene>
    <name evidence="2" type="ORF">SAMN04489832_2324</name>
</gene>
<protein>
    <submittedName>
        <fullName evidence="2">Uncharacterized protein</fullName>
    </submittedName>
</protein>
<name>A0A1N5WBC3_9ACTN</name>
<feature type="transmembrane region" description="Helical" evidence="1">
    <location>
        <begin position="12"/>
        <end position="31"/>
    </location>
</feature>
<keyword evidence="3" id="KW-1185">Reference proteome</keyword>
<evidence type="ECO:0000313" key="2">
    <source>
        <dbReference type="EMBL" id="SIM82532.1"/>
    </source>
</evidence>
<reference evidence="3" key="1">
    <citation type="submission" date="2016-12" db="EMBL/GenBank/DDBJ databases">
        <authorList>
            <person name="Varghese N."/>
            <person name="Submissions S."/>
        </authorList>
    </citation>
    <scope>NUCLEOTIDE SEQUENCE [LARGE SCALE GENOMIC DNA]</scope>
    <source>
        <strain evidence="3">DSM 45599</strain>
    </source>
</reference>
<keyword evidence="1" id="KW-1133">Transmembrane helix</keyword>
<dbReference type="AlphaFoldDB" id="A0A1N5WBC3"/>
<evidence type="ECO:0000256" key="1">
    <source>
        <dbReference type="SAM" id="Phobius"/>
    </source>
</evidence>
<keyword evidence="1" id="KW-0812">Transmembrane</keyword>
<accession>A0A1N5WBC3</accession>
<keyword evidence="1" id="KW-0472">Membrane</keyword>
<dbReference type="EMBL" id="FSQT01000001">
    <property type="protein sequence ID" value="SIM82532.1"/>
    <property type="molecule type" value="Genomic_DNA"/>
</dbReference>
<evidence type="ECO:0000313" key="3">
    <source>
        <dbReference type="Proteomes" id="UP000185124"/>
    </source>
</evidence>
<dbReference type="Proteomes" id="UP000185124">
    <property type="component" value="Unassembled WGS sequence"/>
</dbReference>